<proteinExistence type="predicted"/>
<gene>
    <name evidence="2" type="ORF">B0H17DRAFT_1147726</name>
</gene>
<accession>A0AAD7G1Q0</accession>
<feature type="compositionally biased region" description="Polar residues" evidence="1">
    <location>
        <begin position="157"/>
        <end position="169"/>
    </location>
</feature>
<comment type="caution">
    <text evidence="2">The sequence shown here is derived from an EMBL/GenBank/DDBJ whole genome shotgun (WGS) entry which is preliminary data.</text>
</comment>
<organism evidence="2 3">
    <name type="scientific">Mycena rosella</name>
    <name type="common">Pink bonnet</name>
    <name type="synonym">Agaricus rosellus</name>
    <dbReference type="NCBI Taxonomy" id="1033263"/>
    <lineage>
        <taxon>Eukaryota</taxon>
        <taxon>Fungi</taxon>
        <taxon>Dikarya</taxon>
        <taxon>Basidiomycota</taxon>
        <taxon>Agaricomycotina</taxon>
        <taxon>Agaricomycetes</taxon>
        <taxon>Agaricomycetidae</taxon>
        <taxon>Agaricales</taxon>
        <taxon>Marasmiineae</taxon>
        <taxon>Mycenaceae</taxon>
        <taxon>Mycena</taxon>
    </lineage>
</organism>
<reference evidence="2" key="1">
    <citation type="submission" date="2023-03" db="EMBL/GenBank/DDBJ databases">
        <title>Massive genome expansion in bonnet fungi (Mycena s.s.) driven by repeated elements and novel gene families across ecological guilds.</title>
        <authorList>
            <consortium name="Lawrence Berkeley National Laboratory"/>
            <person name="Harder C.B."/>
            <person name="Miyauchi S."/>
            <person name="Viragh M."/>
            <person name="Kuo A."/>
            <person name="Thoen E."/>
            <person name="Andreopoulos B."/>
            <person name="Lu D."/>
            <person name="Skrede I."/>
            <person name="Drula E."/>
            <person name="Henrissat B."/>
            <person name="Morin E."/>
            <person name="Kohler A."/>
            <person name="Barry K."/>
            <person name="LaButti K."/>
            <person name="Morin E."/>
            <person name="Salamov A."/>
            <person name="Lipzen A."/>
            <person name="Mereny Z."/>
            <person name="Hegedus B."/>
            <person name="Baldrian P."/>
            <person name="Stursova M."/>
            <person name="Weitz H."/>
            <person name="Taylor A."/>
            <person name="Grigoriev I.V."/>
            <person name="Nagy L.G."/>
            <person name="Martin F."/>
            <person name="Kauserud H."/>
        </authorList>
    </citation>
    <scope>NUCLEOTIDE SEQUENCE</scope>
    <source>
        <strain evidence="2">CBHHK067</strain>
    </source>
</reference>
<evidence type="ECO:0000256" key="1">
    <source>
        <dbReference type="SAM" id="MobiDB-lite"/>
    </source>
</evidence>
<feature type="region of interest" description="Disordered" evidence="1">
    <location>
        <begin position="150"/>
        <end position="169"/>
    </location>
</feature>
<dbReference type="EMBL" id="JARKIE010000364">
    <property type="protein sequence ID" value="KAJ7649320.1"/>
    <property type="molecule type" value="Genomic_DNA"/>
</dbReference>
<dbReference type="Proteomes" id="UP001221757">
    <property type="component" value="Unassembled WGS sequence"/>
</dbReference>
<feature type="region of interest" description="Disordered" evidence="1">
    <location>
        <begin position="1"/>
        <end position="27"/>
    </location>
</feature>
<protein>
    <submittedName>
        <fullName evidence="2">Uncharacterized protein</fullName>
    </submittedName>
</protein>
<dbReference type="AlphaFoldDB" id="A0AAD7G1Q0"/>
<keyword evidence="3" id="KW-1185">Reference proteome</keyword>
<name>A0AAD7G1Q0_MYCRO</name>
<evidence type="ECO:0000313" key="2">
    <source>
        <dbReference type="EMBL" id="KAJ7649320.1"/>
    </source>
</evidence>
<sequence>MSAARGIRWPRNAIDSSADQPPLAGPGAALIAGKPGTGMPDEDWLCIKIADVHSLNFAAPGDRWRRFDKARARLQIEPGALLVNPPMQRLISNTAITWSFFRGFGRSEDTQDVAHAIVTRHLDARRLVRGILARDPGIFATDATPGWGKSDWWAGEQRSSPESSRGSLR</sequence>
<evidence type="ECO:0000313" key="3">
    <source>
        <dbReference type="Proteomes" id="UP001221757"/>
    </source>
</evidence>